<dbReference type="AlphaFoldDB" id="A0A9D1MBG7"/>
<dbReference type="PANTHER" id="PTHR45782:SF4">
    <property type="entry name" value="MITOCHONDRIAL RIBOSOME-ASSOCIATED GTPASE 1"/>
    <property type="match status" value="1"/>
</dbReference>
<dbReference type="InterPro" id="IPR006073">
    <property type="entry name" value="GTP-bd"/>
</dbReference>
<evidence type="ECO:0000259" key="6">
    <source>
        <dbReference type="PROSITE" id="PS51721"/>
    </source>
</evidence>
<feature type="binding site" evidence="5">
    <location>
        <begin position="131"/>
        <end position="136"/>
    </location>
    <ligand>
        <name>GTP</name>
        <dbReference type="ChEBI" id="CHEBI:37565"/>
    </ligand>
</feature>
<comment type="similarity">
    <text evidence="4">Belongs to the TRAFAC class YlqF/YawG GTPase family. MTG1 subfamily.</text>
</comment>
<keyword evidence="2 4" id="KW-0547">Nucleotide-binding</keyword>
<keyword evidence="3 4" id="KW-0342">GTP-binding</keyword>
<protein>
    <recommendedName>
        <fullName evidence="1 4">Ribosome biogenesis GTPase A</fullName>
    </recommendedName>
</protein>
<accession>A0A9D1MBG7</accession>
<dbReference type="Gene3D" id="3.40.50.300">
    <property type="entry name" value="P-loop containing nucleotide triphosphate hydrolases"/>
    <property type="match status" value="1"/>
</dbReference>
<feature type="domain" description="CP-type G" evidence="6">
    <location>
        <begin position="15"/>
        <end position="179"/>
    </location>
</feature>
<dbReference type="SUPFAM" id="SSF52540">
    <property type="entry name" value="P-loop containing nucleoside triphosphate hydrolases"/>
    <property type="match status" value="1"/>
</dbReference>
<dbReference type="EMBL" id="DVNB01000046">
    <property type="protein sequence ID" value="HIU57033.1"/>
    <property type="molecule type" value="Genomic_DNA"/>
</dbReference>
<dbReference type="Pfam" id="PF01926">
    <property type="entry name" value="MMR_HSR1"/>
    <property type="match status" value="1"/>
</dbReference>
<dbReference type="FunFam" id="3.40.50.300:FF:000590">
    <property type="entry name" value="Ribosome biogenesis GTPase A"/>
    <property type="match status" value="1"/>
</dbReference>
<comment type="function">
    <text evidence="4">Required for a late step of 50S ribosomal subunit assembly. Has GTPase activity.</text>
</comment>
<evidence type="ECO:0000256" key="1">
    <source>
        <dbReference type="ARBA" id="ARBA00014898"/>
    </source>
</evidence>
<evidence type="ECO:0000313" key="7">
    <source>
        <dbReference type="EMBL" id="HIU57033.1"/>
    </source>
</evidence>
<dbReference type="GO" id="GO:0006412">
    <property type="term" value="P:translation"/>
    <property type="evidence" value="ECO:0007669"/>
    <property type="project" value="TreeGrafter"/>
</dbReference>
<name>A0A9D1MBG7_9FIRM</name>
<proteinExistence type="inferred from homology"/>
<organism evidence="7 8">
    <name type="scientific">Candidatus Ornithomonoglobus merdipullorum</name>
    <dbReference type="NCBI Taxonomy" id="2840895"/>
    <lineage>
        <taxon>Bacteria</taxon>
        <taxon>Bacillati</taxon>
        <taxon>Bacillota</taxon>
        <taxon>Clostridia</taxon>
        <taxon>Candidatus Ornithomonoglobus</taxon>
    </lineage>
</organism>
<evidence type="ECO:0000256" key="5">
    <source>
        <dbReference type="PIRSR" id="PIRSR006230-1"/>
    </source>
</evidence>
<dbReference type="CDD" id="cd01856">
    <property type="entry name" value="YlqF"/>
    <property type="match status" value="1"/>
</dbReference>
<gene>
    <name evidence="7" type="primary">ylqF</name>
    <name evidence="7" type="ORF">IAA61_04365</name>
</gene>
<dbReference type="PROSITE" id="PS51721">
    <property type="entry name" value="G_CP"/>
    <property type="match status" value="1"/>
</dbReference>
<dbReference type="NCBIfam" id="TIGR03596">
    <property type="entry name" value="GTPase_YlqF"/>
    <property type="match status" value="1"/>
</dbReference>
<evidence type="ECO:0000313" key="8">
    <source>
        <dbReference type="Proteomes" id="UP000824109"/>
    </source>
</evidence>
<reference evidence="7" key="2">
    <citation type="journal article" date="2021" name="PeerJ">
        <title>Extensive microbial diversity within the chicken gut microbiome revealed by metagenomics and culture.</title>
        <authorList>
            <person name="Gilroy R."/>
            <person name="Ravi A."/>
            <person name="Getino M."/>
            <person name="Pursley I."/>
            <person name="Horton D.L."/>
            <person name="Alikhan N.F."/>
            <person name="Baker D."/>
            <person name="Gharbi K."/>
            <person name="Hall N."/>
            <person name="Watson M."/>
            <person name="Adriaenssens E.M."/>
            <person name="Foster-Nyarko E."/>
            <person name="Jarju S."/>
            <person name="Secka A."/>
            <person name="Antonio M."/>
            <person name="Oren A."/>
            <person name="Chaudhuri R.R."/>
            <person name="La Ragione R."/>
            <person name="Hildebrand F."/>
            <person name="Pallen M.J."/>
        </authorList>
    </citation>
    <scope>NUCLEOTIDE SEQUENCE</scope>
    <source>
        <strain evidence="7">USAMLcec3-3695</strain>
    </source>
</reference>
<dbReference type="GO" id="GO:0003924">
    <property type="term" value="F:GTPase activity"/>
    <property type="evidence" value="ECO:0007669"/>
    <property type="project" value="TreeGrafter"/>
</dbReference>
<comment type="caution">
    <text evidence="7">The sequence shown here is derived from an EMBL/GenBank/DDBJ whole genome shotgun (WGS) entry which is preliminary data.</text>
</comment>
<dbReference type="Gene3D" id="1.10.1580.10">
    <property type="match status" value="1"/>
</dbReference>
<evidence type="ECO:0000256" key="2">
    <source>
        <dbReference type="ARBA" id="ARBA00022741"/>
    </source>
</evidence>
<dbReference type="Proteomes" id="UP000824109">
    <property type="component" value="Unassembled WGS sequence"/>
</dbReference>
<dbReference type="GO" id="GO:0005525">
    <property type="term" value="F:GTP binding"/>
    <property type="evidence" value="ECO:0007669"/>
    <property type="project" value="UniProtKB-KW"/>
</dbReference>
<reference evidence="7" key="1">
    <citation type="submission" date="2020-10" db="EMBL/GenBank/DDBJ databases">
        <authorList>
            <person name="Gilroy R."/>
        </authorList>
    </citation>
    <scope>NUCLEOTIDE SEQUENCE</scope>
    <source>
        <strain evidence="7">USAMLcec3-3695</strain>
    </source>
</reference>
<dbReference type="InterPro" id="IPR016478">
    <property type="entry name" value="GTPase_MTG1"/>
</dbReference>
<dbReference type="InterPro" id="IPR030378">
    <property type="entry name" value="G_CP_dom"/>
</dbReference>
<dbReference type="InterPro" id="IPR023179">
    <property type="entry name" value="GTP-bd_ortho_bundle_sf"/>
</dbReference>
<feature type="binding site" evidence="5">
    <location>
        <begin position="60"/>
        <end position="63"/>
    </location>
    <ligand>
        <name>GTP</name>
        <dbReference type="ChEBI" id="CHEBI:37565"/>
    </ligand>
</feature>
<dbReference type="CDD" id="cd00882">
    <property type="entry name" value="Ras_like_GTPase"/>
    <property type="match status" value="1"/>
</dbReference>
<keyword evidence="4" id="KW-0963">Cytoplasm</keyword>
<dbReference type="PRINTS" id="PR00326">
    <property type="entry name" value="GTP1OBG"/>
</dbReference>
<dbReference type="InterPro" id="IPR019991">
    <property type="entry name" value="GTP-bd_ribosome_bgen"/>
</dbReference>
<dbReference type="InterPro" id="IPR027417">
    <property type="entry name" value="P-loop_NTPase"/>
</dbReference>
<evidence type="ECO:0000256" key="3">
    <source>
        <dbReference type="ARBA" id="ARBA00023134"/>
    </source>
</evidence>
<evidence type="ECO:0000256" key="4">
    <source>
        <dbReference type="PIRNR" id="PIRNR006230"/>
    </source>
</evidence>
<dbReference type="PANTHER" id="PTHR45782">
    <property type="entry name" value="MITOCHONDRIAL RIBOSOME-ASSOCIATED GTPASE 1"/>
    <property type="match status" value="1"/>
</dbReference>
<comment type="subcellular location">
    <subcellularLocation>
        <location evidence="4">Cytoplasm</location>
    </subcellularLocation>
</comment>
<dbReference type="GO" id="GO:0005737">
    <property type="term" value="C:cytoplasm"/>
    <property type="evidence" value="ECO:0007669"/>
    <property type="project" value="UniProtKB-SubCell"/>
</dbReference>
<sequence length="295" mass="33560">MQNTLQWYPGHMAKTRRLIEDNLKMIDVVVEILDARIPFSGRNPNFDDIIKNKPRLLVMNKADLADREKTELWINWYAARGLKVIPISCTTGQGINKVLSEARALVQDRIDRDAERGRTRTLKLMMVGIPNVGKSSLINRLIGKASTKTGDRPGVTRGKQWLRIKGDAELLDTPGILPPKFDDERQAMRLAYTGAIKDEIINRELLAYSLCEYLRDEYRSELCERYKIKDDISGLKGYEILELIGRRRGFVISGGEVDMERAANMVLDELRGCRIGRITLELPGDIDGEETEDRA</sequence>
<feature type="binding site" evidence="5">
    <location>
        <position position="175"/>
    </location>
    <ligand>
        <name>GTP</name>
        <dbReference type="ChEBI" id="CHEBI:37565"/>
    </ligand>
</feature>
<dbReference type="PIRSF" id="PIRSF006230">
    <property type="entry name" value="MG442"/>
    <property type="match status" value="1"/>
</dbReference>